<accession>A0AA35YBI7</accession>
<dbReference type="GO" id="GO:0003777">
    <property type="term" value="F:microtubule motor activity"/>
    <property type="evidence" value="ECO:0007669"/>
    <property type="project" value="InterPro"/>
</dbReference>
<organism evidence="14 15">
    <name type="scientific">Lactuca saligna</name>
    <name type="common">Willowleaf lettuce</name>
    <dbReference type="NCBI Taxonomy" id="75948"/>
    <lineage>
        <taxon>Eukaryota</taxon>
        <taxon>Viridiplantae</taxon>
        <taxon>Streptophyta</taxon>
        <taxon>Embryophyta</taxon>
        <taxon>Tracheophyta</taxon>
        <taxon>Spermatophyta</taxon>
        <taxon>Magnoliopsida</taxon>
        <taxon>eudicotyledons</taxon>
        <taxon>Gunneridae</taxon>
        <taxon>Pentapetalae</taxon>
        <taxon>asterids</taxon>
        <taxon>campanulids</taxon>
        <taxon>Asterales</taxon>
        <taxon>Asteraceae</taxon>
        <taxon>Cichorioideae</taxon>
        <taxon>Cichorieae</taxon>
        <taxon>Lactucinae</taxon>
        <taxon>Lactuca</taxon>
    </lineage>
</organism>
<dbReference type="GO" id="GO:0005875">
    <property type="term" value="C:microtubule associated complex"/>
    <property type="evidence" value="ECO:0007669"/>
    <property type="project" value="TreeGrafter"/>
</dbReference>
<reference evidence="14" key="1">
    <citation type="submission" date="2023-04" db="EMBL/GenBank/DDBJ databases">
        <authorList>
            <person name="Vijverberg K."/>
            <person name="Xiong W."/>
            <person name="Schranz E."/>
        </authorList>
    </citation>
    <scope>NUCLEOTIDE SEQUENCE</scope>
</reference>
<evidence type="ECO:0000256" key="4">
    <source>
        <dbReference type="ARBA" id="ARBA00012058"/>
    </source>
</evidence>
<feature type="transmembrane region" description="Helical" evidence="12">
    <location>
        <begin position="235"/>
        <end position="258"/>
    </location>
</feature>
<dbReference type="GO" id="GO:0005524">
    <property type="term" value="F:ATP binding"/>
    <property type="evidence" value="ECO:0007669"/>
    <property type="project" value="UniProtKB-KW"/>
</dbReference>
<evidence type="ECO:0000256" key="2">
    <source>
        <dbReference type="ARBA" id="ARBA00005031"/>
    </source>
</evidence>
<dbReference type="Pfam" id="PF00113">
    <property type="entry name" value="Enolase_C"/>
    <property type="match status" value="1"/>
</dbReference>
<evidence type="ECO:0000256" key="10">
    <source>
        <dbReference type="ARBA" id="ARBA00023239"/>
    </source>
</evidence>
<dbReference type="GO" id="GO:0006096">
    <property type="term" value="P:glycolytic process"/>
    <property type="evidence" value="ECO:0007669"/>
    <property type="project" value="UniProtKB-KW"/>
</dbReference>
<dbReference type="Gene3D" id="3.40.850.10">
    <property type="entry name" value="Kinesin motor domain"/>
    <property type="match status" value="1"/>
</dbReference>
<evidence type="ECO:0000256" key="1">
    <source>
        <dbReference type="ARBA" id="ARBA00004496"/>
    </source>
</evidence>
<dbReference type="GO" id="GO:0051231">
    <property type="term" value="P:spindle elongation"/>
    <property type="evidence" value="ECO:0007669"/>
    <property type="project" value="TreeGrafter"/>
</dbReference>
<dbReference type="GO" id="GO:0007052">
    <property type="term" value="P:mitotic spindle organization"/>
    <property type="evidence" value="ECO:0007669"/>
    <property type="project" value="TreeGrafter"/>
</dbReference>
<dbReference type="InterPro" id="IPR020810">
    <property type="entry name" value="Enolase_C"/>
</dbReference>
<dbReference type="PANTHER" id="PTHR47969">
    <property type="entry name" value="CHROMOSOME-ASSOCIATED KINESIN KIF4A-RELATED"/>
    <property type="match status" value="1"/>
</dbReference>
<keyword evidence="12" id="KW-1133">Transmembrane helix</keyword>
<dbReference type="InterPro" id="IPR036849">
    <property type="entry name" value="Enolase-like_C_sf"/>
</dbReference>
<comment type="similarity">
    <text evidence="3">Belongs to the enolase family.</text>
</comment>
<feature type="compositionally biased region" description="Pro residues" evidence="11">
    <location>
        <begin position="35"/>
        <end position="50"/>
    </location>
</feature>
<protein>
    <recommendedName>
        <fullName evidence="4">phosphopyruvate hydratase</fullName>
        <ecNumber evidence="4">4.2.1.11</ecNumber>
    </recommendedName>
</protein>
<keyword evidence="5" id="KW-0963">Cytoplasm</keyword>
<dbReference type="InterPro" id="IPR036961">
    <property type="entry name" value="Kinesin_motor_dom_sf"/>
</dbReference>
<keyword evidence="12" id="KW-0812">Transmembrane</keyword>
<proteinExistence type="inferred from homology"/>
<evidence type="ECO:0000259" key="13">
    <source>
        <dbReference type="Pfam" id="PF00113"/>
    </source>
</evidence>
<dbReference type="AlphaFoldDB" id="A0AA35YBI7"/>
<dbReference type="Gene3D" id="3.20.20.120">
    <property type="entry name" value="Enolase-like C-terminal domain"/>
    <property type="match status" value="1"/>
</dbReference>
<evidence type="ECO:0000256" key="12">
    <source>
        <dbReference type="SAM" id="Phobius"/>
    </source>
</evidence>
<dbReference type="SUPFAM" id="SSF51604">
    <property type="entry name" value="Enolase C-terminal domain-like"/>
    <property type="match status" value="1"/>
</dbReference>
<evidence type="ECO:0000313" key="14">
    <source>
        <dbReference type="EMBL" id="CAI9265353.1"/>
    </source>
</evidence>
<keyword evidence="8" id="KW-0175">Coiled coil</keyword>
<evidence type="ECO:0000256" key="8">
    <source>
        <dbReference type="ARBA" id="ARBA00023054"/>
    </source>
</evidence>
<dbReference type="EMBL" id="OX465086">
    <property type="protein sequence ID" value="CAI9265353.1"/>
    <property type="molecule type" value="Genomic_DNA"/>
</dbReference>
<dbReference type="InterPro" id="IPR027417">
    <property type="entry name" value="P-loop_NTPase"/>
</dbReference>
<dbReference type="PANTHER" id="PTHR47969:SF15">
    <property type="entry name" value="CHROMOSOME-ASSOCIATED KINESIN KIF4A-RELATED"/>
    <property type="match status" value="1"/>
</dbReference>
<evidence type="ECO:0000256" key="6">
    <source>
        <dbReference type="ARBA" id="ARBA00022741"/>
    </source>
</evidence>
<evidence type="ECO:0000256" key="11">
    <source>
        <dbReference type="SAM" id="MobiDB-lite"/>
    </source>
</evidence>
<feature type="region of interest" description="Disordered" evidence="11">
    <location>
        <begin position="31"/>
        <end position="50"/>
    </location>
</feature>
<evidence type="ECO:0000256" key="7">
    <source>
        <dbReference type="ARBA" id="ARBA00022840"/>
    </source>
</evidence>
<keyword evidence="7" id="KW-0067">ATP-binding</keyword>
<dbReference type="GO" id="GO:0004634">
    <property type="term" value="F:phosphopyruvate hydratase activity"/>
    <property type="evidence" value="ECO:0007669"/>
    <property type="project" value="UniProtKB-EC"/>
</dbReference>
<keyword evidence="6" id="KW-0547">Nucleotide-binding</keyword>
<comment type="pathway">
    <text evidence="2">Carbohydrate degradation; glycolysis; pyruvate from D-glyceraldehyde 3-phosphate: step 4/5.</text>
</comment>
<keyword evidence="12" id="KW-0472">Membrane</keyword>
<dbReference type="GO" id="GO:0005737">
    <property type="term" value="C:cytoplasm"/>
    <property type="evidence" value="ECO:0007669"/>
    <property type="project" value="UniProtKB-SubCell"/>
</dbReference>
<dbReference type="Proteomes" id="UP001177003">
    <property type="component" value="Chromosome 0"/>
</dbReference>
<sequence length="292" mass="32244">MSSSYPKTSVNGGENGCDWVWNEIKSKALRQPKHTLPPSPPTHLSSPPPSLTYMPPVKETHLILLLLGLLPKGEPDTVTEVIEVVKMAKDVEWRVVISQRSGETKDYSIADLAVDLAGSEGAKRTGSDGMRFKEACVSPVDINVEETLNTLKYANRTRNIQNKLVVNRDPMSSEMLKMRQQLECLQAELCACACGCGSIVKLELKNMVIALLSIFQFGIHIPLSLLFVYKLNLGVGGAMIALSMSSWFLVIVEFVYIFGGWCPYSWKGFTSAAFKDLLPVVKLSISSDVMVW</sequence>
<gene>
    <name evidence="14" type="ORF">LSALG_LOCUS5963</name>
</gene>
<evidence type="ECO:0000256" key="5">
    <source>
        <dbReference type="ARBA" id="ARBA00022490"/>
    </source>
</evidence>
<dbReference type="InterPro" id="IPR027640">
    <property type="entry name" value="Kinesin-like_fam"/>
</dbReference>
<evidence type="ECO:0000256" key="3">
    <source>
        <dbReference type="ARBA" id="ARBA00009604"/>
    </source>
</evidence>
<dbReference type="EC" id="4.2.1.11" evidence="4"/>
<dbReference type="GO" id="GO:0007018">
    <property type="term" value="P:microtubule-based movement"/>
    <property type="evidence" value="ECO:0007669"/>
    <property type="project" value="InterPro"/>
</dbReference>
<keyword evidence="15" id="KW-1185">Reference proteome</keyword>
<dbReference type="SUPFAM" id="SSF52540">
    <property type="entry name" value="P-loop containing nucleoside triphosphate hydrolases"/>
    <property type="match status" value="1"/>
</dbReference>
<name>A0AA35YBI7_LACSI</name>
<feature type="domain" description="Enolase C-terminal TIM barrel" evidence="13">
    <location>
        <begin position="77"/>
        <end position="127"/>
    </location>
</feature>
<keyword evidence="9" id="KW-0324">Glycolysis</keyword>
<feature type="transmembrane region" description="Helical" evidence="12">
    <location>
        <begin position="208"/>
        <end position="229"/>
    </location>
</feature>
<comment type="subcellular location">
    <subcellularLocation>
        <location evidence="1">Cytoplasm</location>
    </subcellularLocation>
</comment>
<evidence type="ECO:0000313" key="15">
    <source>
        <dbReference type="Proteomes" id="UP001177003"/>
    </source>
</evidence>
<keyword evidence="10" id="KW-0456">Lyase</keyword>
<evidence type="ECO:0000256" key="9">
    <source>
        <dbReference type="ARBA" id="ARBA00023152"/>
    </source>
</evidence>